<dbReference type="Proteomes" id="UP001221302">
    <property type="component" value="Unassembled WGS sequence"/>
</dbReference>
<evidence type="ECO:0000313" key="2">
    <source>
        <dbReference type="EMBL" id="MDF1611242.1"/>
    </source>
</evidence>
<organism evidence="2 3">
    <name type="scientific">Stygiobacter electus</name>
    <dbReference type="NCBI Taxonomy" id="3032292"/>
    <lineage>
        <taxon>Bacteria</taxon>
        <taxon>Pseudomonadati</taxon>
        <taxon>Ignavibacteriota</taxon>
        <taxon>Ignavibacteria</taxon>
        <taxon>Ignavibacteriales</taxon>
        <taxon>Melioribacteraceae</taxon>
        <taxon>Stygiobacter</taxon>
    </lineage>
</organism>
<dbReference type="EMBL" id="JARGDL010000003">
    <property type="protein sequence ID" value="MDF1611242.1"/>
    <property type="molecule type" value="Genomic_DNA"/>
</dbReference>
<reference evidence="2" key="1">
    <citation type="submission" date="2023-03" db="EMBL/GenBank/DDBJ databases">
        <title>Stygiobacter electus gen. nov., sp. nov., facultatively anaerobic thermotolerant bacterium of the class Ignavibacteria from a well of Yessentuki mineral water deposit.</title>
        <authorList>
            <person name="Podosokorskaya O.A."/>
            <person name="Elcheninov A.G."/>
            <person name="Petrova N.F."/>
            <person name="Zavarzina D.G."/>
            <person name="Kublanov I.V."/>
            <person name="Merkel A.Y."/>
        </authorList>
    </citation>
    <scope>NUCLEOTIDE SEQUENCE</scope>
    <source>
        <strain evidence="2">09-Me</strain>
    </source>
</reference>
<keyword evidence="1" id="KW-0472">Membrane</keyword>
<gene>
    <name evidence="2" type="ORF">P0M35_03705</name>
</gene>
<protein>
    <submittedName>
        <fullName evidence="2">Uncharacterized protein</fullName>
    </submittedName>
</protein>
<accession>A0AAE3P021</accession>
<name>A0AAE3P021_9BACT</name>
<feature type="transmembrane region" description="Helical" evidence="1">
    <location>
        <begin position="31"/>
        <end position="53"/>
    </location>
</feature>
<evidence type="ECO:0000256" key="1">
    <source>
        <dbReference type="SAM" id="Phobius"/>
    </source>
</evidence>
<sequence>MNKIILNFGLLVFFFSIIFFTQKGLPIEKVLLNSFAIFILLTTMLSLIVIGLIKAINKNSLDRLESMTEQTVGNKKHE</sequence>
<proteinExistence type="predicted"/>
<feature type="transmembrane region" description="Helical" evidence="1">
    <location>
        <begin position="5"/>
        <end position="25"/>
    </location>
</feature>
<evidence type="ECO:0000313" key="3">
    <source>
        <dbReference type="Proteomes" id="UP001221302"/>
    </source>
</evidence>
<dbReference type="AlphaFoldDB" id="A0AAE3P021"/>
<keyword evidence="1" id="KW-0812">Transmembrane</keyword>
<comment type="caution">
    <text evidence="2">The sequence shown here is derived from an EMBL/GenBank/DDBJ whole genome shotgun (WGS) entry which is preliminary data.</text>
</comment>
<dbReference type="RefSeq" id="WP_321535008.1">
    <property type="nucleotide sequence ID" value="NZ_JARGDL010000003.1"/>
</dbReference>
<keyword evidence="3" id="KW-1185">Reference proteome</keyword>
<keyword evidence="1" id="KW-1133">Transmembrane helix</keyword>